<dbReference type="STRING" id="1129374.AJE_07601"/>
<dbReference type="InterPro" id="IPR035647">
    <property type="entry name" value="EFG_III/V"/>
</dbReference>
<dbReference type="Gene3D" id="3.30.70.240">
    <property type="match status" value="1"/>
</dbReference>
<name>H3ZDT9_9ALTE</name>
<comment type="similarity">
    <text evidence="1">Belongs to the IMPACT family.</text>
</comment>
<dbReference type="eggNOG" id="COG1739">
    <property type="taxonomic scope" value="Bacteria"/>
</dbReference>
<accession>H3ZDT9</accession>
<dbReference type="Proteomes" id="UP000012046">
    <property type="component" value="Unassembled WGS sequence"/>
</dbReference>
<dbReference type="PANTHER" id="PTHR16301">
    <property type="entry name" value="IMPACT-RELATED"/>
    <property type="match status" value="1"/>
</dbReference>
<evidence type="ECO:0008006" key="6">
    <source>
        <dbReference type="Google" id="ProtNLM"/>
    </source>
</evidence>
<dbReference type="InterPro" id="IPR036956">
    <property type="entry name" value="Impact_N_sf"/>
</dbReference>
<keyword evidence="5" id="KW-1185">Reference proteome</keyword>
<dbReference type="EMBL" id="AHTH01000019">
    <property type="protein sequence ID" value="EHR41242.1"/>
    <property type="molecule type" value="Genomic_DNA"/>
</dbReference>
<dbReference type="GO" id="GO:0043168">
    <property type="term" value="F:anion binding"/>
    <property type="evidence" value="ECO:0007669"/>
    <property type="project" value="UniProtKB-ARBA"/>
</dbReference>
<proteinExistence type="inferred from homology"/>
<protein>
    <recommendedName>
        <fullName evidence="6">Impact N-terminal domain-containing protein</fullName>
    </recommendedName>
</protein>
<evidence type="ECO:0000256" key="1">
    <source>
        <dbReference type="ARBA" id="ARBA00007665"/>
    </source>
</evidence>
<dbReference type="GO" id="GO:0005737">
    <property type="term" value="C:cytoplasm"/>
    <property type="evidence" value="ECO:0007669"/>
    <property type="project" value="TreeGrafter"/>
</dbReference>
<dbReference type="SUPFAM" id="SSF54211">
    <property type="entry name" value="Ribosomal protein S5 domain 2-like"/>
    <property type="match status" value="1"/>
</dbReference>
<dbReference type="InterPro" id="IPR001498">
    <property type="entry name" value="Impact_N"/>
</dbReference>
<gene>
    <name evidence="4" type="ORF">AJE_07601</name>
</gene>
<dbReference type="Gene3D" id="3.30.230.30">
    <property type="entry name" value="Impact, N-terminal domain"/>
    <property type="match status" value="1"/>
</dbReference>
<dbReference type="InterPro" id="IPR020568">
    <property type="entry name" value="Ribosomal_Su5_D2-typ_SF"/>
</dbReference>
<evidence type="ECO:0000313" key="4">
    <source>
        <dbReference type="EMBL" id="EHR41242.1"/>
    </source>
</evidence>
<dbReference type="GO" id="GO:0032561">
    <property type="term" value="F:guanyl ribonucleotide binding"/>
    <property type="evidence" value="ECO:0007669"/>
    <property type="project" value="UniProtKB-ARBA"/>
</dbReference>
<evidence type="ECO:0000259" key="2">
    <source>
        <dbReference type="Pfam" id="PF01205"/>
    </source>
</evidence>
<comment type="caution">
    <text evidence="4">The sequence shown here is derived from an EMBL/GenBank/DDBJ whole genome shotgun (WGS) entry which is preliminary data.</text>
</comment>
<evidence type="ECO:0000313" key="5">
    <source>
        <dbReference type="Proteomes" id="UP000012046"/>
    </source>
</evidence>
<reference evidence="4 5" key="1">
    <citation type="journal article" date="2012" name="J. Bacteriol.">
        <title>Genome Sequence of Extracellular-Protease-Producing Alishewanella jeotgali Isolated from Traditional Korean Fermented Seafood.</title>
        <authorList>
            <person name="Jung J."/>
            <person name="Chun J."/>
            <person name="Park W."/>
        </authorList>
    </citation>
    <scope>NUCLEOTIDE SEQUENCE [LARGE SCALE GENOMIC DNA]</scope>
    <source>
        <strain evidence="4 5">KCTC 22429</strain>
    </source>
</reference>
<dbReference type="Pfam" id="PF01205">
    <property type="entry name" value="Impact_N"/>
    <property type="match status" value="1"/>
</dbReference>
<dbReference type="PANTHER" id="PTHR16301:SF20">
    <property type="entry name" value="IMPACT FAMILY MEMBER YIGZ"/>
    <property type="match status" value="1"/>
</dbReference>
<dbReference type="PATRIC" id="fig|1129374.4.peg.1522"/>
<sequence length="204" mass="22223">MSHYSILAAAVEHRLLEKNSEFITFLQPVSDREQALHWLQHYRENYKDAAHVCWAYIIGNTRQPQTQAFSDDGEPSGTAGKPMLHVLTERELGNCLAVVVRYFGGIKLGAGGLVRAYSAAVSQAAQQALLTIVSPQSLLRIAADFALEARIRQLLAQFDATLLDVQYQQGVALSVSLAAADLASFKLQLQELCAGAVLLTEPTA</sequence>
<dbReference type="NCBIfam" id="TIGR00257">
    <property type="entry name" value="IMPACT_YIGZ"/>
    <property type="match status" value="1"/>
</dbReference>
<dbReference type="RefSeq" id="WP_008950359.1">
    <property type="nucleotide sequence ID" value="NZ_AHTH01000019.1"/>
</dbReference>
<evidence type="ECO:0000259" key="3">
    <source>
        <dbReference type="Pfam" id="PF09186"/>
    </source>
</evidence>
<dbReference type="SUPFAM" id="SSF54980">
    <property type="entry name" value="EF-G C-terminal domain-like"/>
    <property type="match status" value="1"/>
</dbReference>
<dbReference type="GO" id="GO:0017111">
    <property type="term" value="F:ribonucleoside triphosphate phosphatase activity"/>
    <property type="evidence" value="ECO:0007669"/>
    <property type="project" value="UniProtKB-ARBA"/>
</dbReference>
<dbReference type="GO" id="GO:0006446">
    <property type="term" value="P:regulation of translational initiation"/>
    <property type="evidence" value="ECO:0007669"/>
    <property type="project" value="TreeGrafter"/>
</dbReference>
<dbReference type="AlphaFoldDB" id="H3ZDT9"/>
<dbReference type="Pfam" id="PF09186">
    <property type="entry name" value="DUF1949"/>
    <property type="match status" value="1"/>
</dbReference>
<dbReference type="InterPro" id="IPR020569">
    <property type="entry name" value="UPF0029_Impact_CS"/>
</dbReference>
<dbReference type="InterPro" id="IPR015269">
    <property type="entry name" value="UPF0029_Impact_C"/>
</dbReference>
<dbReference type="InterPro" id="IPR023582">
    <property type="entry name" value="Impact"/>
</dbReference>
<feature type="domain" description="UPF0029" evidence="3">
    <location>
        <begin position="141"/>
        <end position="195"/>
    </location>
</feature>
<dbReference type="PROSITE" id="PS00910">
    <property type="entry name" value="UPF0029"/>
    <property type="match status" value="1"/>
</dbReference>
<feature type="domain" description="Impact N-terminal" evidence="2">
    <location>
        <begin position="18"/>
        <end position="124"/>
    </location>
</feature>
<dbReference type="InterPro" id="IPR015796">
    <property type="entry name" value="Impact_YigZ-like"/>
</dbReference>
<organism evidence="4 5">
    <name type="scientific">Alishewanella jeotgali KCTC 22429</name>
    <dbReference type="NCBI Taxonomy" id="1129374"/>
    <lineage>
        <taxon>Bacteria</taxon>
        <taxon>Pseudomonadati</taxon>
        <taxon>Pseudomonadota</taxon>
        <taxon>Gammaproteobacteria</taxon>
        <taxon>Alteromonadales</taxon>
        <taxon>Alteromonadaceae</taxon>
        <taxon>Alishewanella</taxon>
    </lineage>
</organism>